<comment type="caution">
    <text evidence="1">The sequence shown here is derived from an EMBL/GenBank/DDBJ whole genome shotgun (WGS) entry which is preliminary data.</text>
</comment>
<reference evidence="1" key="1">
    <citation type="submission" date="2021-05" db="EMBL/GenBank/DDBJ databases">
        <title>Energy efficiency and biological interactions define the core microbiome of deep oligotrophic groundwater.</title>
        <authorList>
            <person name="Mehrshad M."/>
            <person name="Lopez-Fernandez M."/>
            <person name="Bell E."/>
            <person name="Bernier-Latmani R."/>
            <person name="Bertilsson S."/>
            <person name="Dopson M."/>
        </authorList>
    </citation>
    <scope>NUCLEOTIDE SEQUENCE</scope>
    <source>
        <strain evidence="1">Modern_marine.mb.64</strain>
    </source>
</reference>
<sequence length="221" mass="24678">MKGTRIIRTLGLTTVILSLLLGVQATWAGGLRDGSLYGDFMWVGFADDLEELYKPAAGWALGYIQPVSPNWAIGVEMGMRKHSDRARHGDEPWHDPGVRNEELCCLGPATDFTVVPWIGQVFMKAPWCQKKHRNTSMWFSFGIGAYALNWEWSDLGLEKSDTVLGLNSGAHLVWKKSDKVALTTAVVYHHVTTDDLFHGIDPYHMFDVRLGVVFRISGASQ</sequence>
<protein>
    <submittedName>
        <fullName evidence="1">Uncharacterized protein</fullName>
    </submittedName>
</protein>
<evidence type="ECO:0000313" key="1">
    <source>
        <dbReference type="EMBL" id="MBU2692554.1"/>
    </source>
</evidence>
<name>A0A948S2B8_UNCEI</name>
<dbReference type="EMBL" id="JAHJDP010000095">
    <property type="protein sequence ID" value="MBU2692554.1"/>
    <property type="molecule type" value="Genomic_DNA"/>
</dbReference>
<gene>
    <name evidence="1" type="ORF">KJ970_16695</name>
</gene>
<proteinExistence type="predicted"/>
<organism evidence="1 2">
    <name type="scientific">Eiseniibacteriota bacterium</name>
    <dbReference type="NCBI Taxonomy" id="2212470"/>
    <lineage>
        <taxon>Bacteria</taxon>
        <taxon>Candidatus Eiseniibacteriota</taxon>
    </lineage>
</organism>
<accession>A0A948S2B8</accession>
<evidence type="ECO:0000313" key="2">
    <source>
        <dbReference type="Proteomes" id="UP000777784"/>
    </source>
</evidence>
<dbReference type="Proteomes" id="UP000777784">
    <property type="component" value="Unassembled WGS sequence"/>
</dbReference>
<dbReference type="AlphaFoldDB" id="A0A948S2B8"/>